<evidence type="ECO:0000313" key="2">
    <source>
        <dbReference type="Proteomes" id="UP000076587"/>
    </source>
</evidence>
<comment type="caution">
    <text evidence="1">The sequence shown here is derived from an EMBL/GenBank/DDBJ whole genome shotgun (WGS) entry which is preliminary data.</text>
</comment>
<protein>
    <submittedName>
        <fullName evidence="1">Uncharacterized protein</fullName>
    </submittedName>
</protein>
<accession>A0A167AJT2</accession>
<dbReference type="Proteomes" id="UP000076587">
    <property type="component" value="Unassembled WGS sequence"/>
</dbReference>
<reference evidence="1 2" key="1">
    <citation type="submission" date="2013-07" db="EMBL/GenBank/DDBJ databases">
        <title>Comparative Genomic and Metabolomic Analysis of Twelve Strains of Pseudoalteromonas luteoviolacea.</title>
        <authorList>
            <person name="Vynne N.G."/>
            <person name="Mansson M."/>
            <person name="Gram L."/>
        </authorList>
    </citation>
    <scope>NUCLEOTIDE SEQUENCE [LARGE SCALE GENOMIC DNA]</scope>
    <source>
        <strain evidence="1 2">NCIMB 1942</strain>
    </source>
</reference>
<sequence>MQVAATNTKLGFAEHTESMASWMLPIDALI</sequence>
<dbReference type="PATRIC" id="fig|1365253.3.peg.3515"/>
<organism evidence="1 2">
    <name type="scientific">Pseudoalteromonas luteoviolacea NCIMB 1942</name>
    <dbReference type="NCBI Taxonomy" id="1365253"/>
    <lineage>
        <taxon>Bacteria</taxon>
        <taxon>Pseudomonadati</taxon>
        <taxon>Pseudomonadota</taxon>
        <taxon>Gammaproteobacteria</taxon>
        <taxon>Alteromonadales</taxon>
        <taxon>Pseudoalteromonadaceae</taxon>
        <taxon>Pseudoalteromonas</taxon>
    </lineage>
</organism>
<name>A0A167AJT2_9GAMM</name>
<proteinExistence type="predicted"/>
<dbReference type="EMBL" id="AUXT01000181">
    <property type="protein sequence ID" value="KZN45477.1"/>
    <property type="molecule type" value="Genomic_DNA"/>
</dbReference>
<gene>
    <name evidence="1" type="ORF">N482_14660</name>
</gene>
<dbReference type="AlphaFoldDB" id="A0A167AJT2"/>
<evidence type="ECO:0000313" key="1">
    <source>
        <dbReference type="EMBL" id="KZN45477.1"/>
    </source>
</evidence>